<dbReference type="AlphaFoldDB" id="A0A3M7PLH7"/>
<accession>A0A3M7PLH7</accession>
<sequence length="62" mass="6725">TISVFGVALNEGQYTVQQALLYIRGDRESEGHPGEVVKLAPVSKCCHEMGLGVQVYVTEGLF</sequence>
<gene>
    <name evidence="1" type="ORF">BpHYR1_015538</name>
</gene>
<keyword evidence="2" id="KW-1185">Reference proteome</keyword>
<dbReference type="Proteomes" id="UP000276133">
    <property type="component" value="Unassembled WGS sequence"/>
</dbReference>
<proteinExistence type="predicted"/>
<feature type="non-terminal residue" evidence="1">
    <location>
        <position position="1"/>
    </location>
</feature>
<organism evidence="1 2">
    <name type="scientific">Brachionus plicatilis</name>
    <name type="common">Marine rotifer</name>
    <name type="synonym">Brachionus muelleri</name>
    <dbReference type="NCBI Taxonomy" id="10195"/>
    <lineage>
        <taxon>Eukaryota</taxon>
        <taxon>Metazoa</taxon>
        <taxon>Spiralia</taxon>
        <taxon>Gnathifera</taxon>
        <taxon>Rotifera</taxon>
        <taxon>Eurotatoria</taxon>
        <taxon>Monogononta</taxon>
        <taxon>Pseudotrocha</taxon>
        <taxon>Ploima</taxon>
        <taxon>Brachionidae</taxon>
        <taxon>Brachionus</taxon>
    </lineage>
</organism>
<protein>
    <submittedName>
        <fullName evidence="1">Uncharacterized protein</fullName>
    </submittedName>
</protein>
<dbReference type="EMBL" id="REGN01010031">
    <property type="protein sequence ID" value="RMZ99833.1"/>
    <property type="molecule type" value="Genomic_DNA"/>
</dbReference>
<evidence type="ECO:0000313" key="1">
    <source>
        <dbReference type="EMBL" id="RMZ99833.1"/>
    </source>
</evidence>
<comment type="caution">
    <text evidence="1">The sequence shown here is derived from an EMBL/GenBank/DDBJ whole genome shotgun (WGS) entry which is preliminary data.</text>
</comment>
<reference evidence="1 2" key="1">
    <citation type="journal article" date="2018" name="Sci. Rep.">
        <title>Genomic signatures of local adaptation to the degree of environmental predictability in rotifers.</title>
        <authorList>
            <person name="Franch-Gras L."/>
            <person name="Hahn C."/>
            <person name="Garcia-Roger E.M."/>
            <person name="Carmona M.J."/>
            <person name="Serra M."/>
            <person name="Gomez A."/>
        </authorList>
    </citation>
    <scope>NUCLEOTIDE SEQUENCE [LARGE SCALE GENOMIC DNA]</scope>
    <source>
        <strain evidence="1">HYR1</strain>
    </source>
</reference>
<name>A0A3M7PLH7_BRAPC</name>
<evidence type="ECO:0000313" key="2">
    <source>
        <dbReference type="Proteomes" id="UP000276133"/>
    </source>
</evidence>